<dbReference type="SUPFAM" id="SSF50486">
    <property type="entry name" value="FMT C-terminal domain-like"/>
    <property type="match status" value="1"/>
</dbReference>
<evidence type="ECO:0000313" key="11">
    <source>
        <dbReference type="EMBL" id="SHI75719.1"/>
    </source>
</evidence>
<dbReference type="STRING" id="579105.SAMN04488096_104125"/>
<dbReference type="SUPFAM" id="SSF53328">
    <property type="entry name" value="Formyltransferase"/>
    <property type="match status" value="1"/>
</dbReference>
<evidence type="ECO:0000256" key="5">
    <source>
        <dbReference type="ARBA" id="ARBA00022679"/>
    </source>
</evidence>
<dbReference type="InterPro" id="IPR041711">
    <property type="entry name" value="Met-tRNA-FMT_N"/>
</dbReference>
<protein>
    <recommendedName>
        <fullName evidence="4 8">Methionyl-tRNA formyltransferase</fullName>
        <ecNumber evidence="3 8">2.1.2.9</ecNumber>
    </recommendedName>
</protein>
<name>A0A1M6DRG1_9FLAO</name>
<dbReference type="NCBIfam" id="TIGR00460">
    <property type="entry name" value="fmt"/>
    <property type="match status" value="1"/>
</dbReference>
<dbReference type="Proteomes" id="UP000184225">
    <property type="component" value="Unassembled WGS sequence"/>
</dbReference>
<dbReference type="Gene3D" id="3.40.50.170">
    <property type="entry name" value="Formyl transferase, N-terminal domain"/>
    <property type="match status" value="1"/>
</dbReference>
<comment type="catalytic activity">
    <reaction evidence="7 8">
        <text>L-methionyl-tRNA(fMet) + (6R)-10-formyltetrahydrofolate = N-formyl-L-methionyl-tRNA(fMet) + (6S)-5,6,7,8-tetrahydrofolate + H(+)</text>
        <dbReference type="Rhea" id="RHEA:24380"/>
        <dbReference type="Rhea" id="RHEA-COMP:9952"/>
        <dbReference type="Rhea" id="RHEA-COMP:9953"/>
        <dbReference type="ChEBI" id="CHEBI:15378"/>
        <dbReference type="ChEBI" id="CHEBI:57453"/>
        <dbReference type="ChEBI" id="CHEBI:78530"/>
        <dbReference type="ChEBI" id="CHEBI:78844"/>
        <dbReference type="ChEBI" id="CHEBI:195366"/>
        <dbReference type="EC" id="2.1.2.9"/>
    </reaction>
</comment>
<dbReference type="InterPro" id="IPR005794">
    <property type="entry name" value="Fmt"/>
</dbReference>
<feature type="binding site" evidence="8">
    <location>
        <begin position="111"/>
        <end position="114"/>
    </location>
    <ligand>
        <name>(6S)-5,6,7,8-tetrahydrofolate</name>
        <dbReference type="ChEBI" id="CHEBI:57453"/>
    </ligand>
</feature>
<dbReference type="CDD" id="cd08704">
    <property type="entry name" value="Met_tRNA_FMT_C"/>
    <property type="match status" value="1"/>
</dbReference>
<evidence type="ECO:0000256" key="6">
    <source>
        <dbReference type="ARBA" id="ARBA00022917"/>
    </source>
</evidence>
<dbReference type="InterPro" id="IPR036477">
    <property type="entry name" value="Formyl_transf_N_sf"/>
</dbReference>
<evidence type="ECO:0000259" key="10">
    <source>
        <dbReference type="Pfam" id="PF02911"/>
    </source>
</evidence>
<sequence length="315" mass="35536">MKDLRILFMGTPDFAVTILNKIVESNYNVVGAVTAVDKPAGRGQKLRASAVKQAAQDHKIEVLQPTNLKSDEFQEDLKRLNPNLIIVVAFRMLPKKVWNFPELGTFNLHASLLPQYRGAAPINWAIINGEEKTGVTTFFIDEKIDTGEIISKEEIAIEEKENAGSLHDKLMHLGASLVVDTLLHIQKGEISPKVQTEDKNLKTAYKLNSENTKIDWKQPSKTIFNLVRGLSPYPVAWTYLKNGDKELRCKIYKADYILENHEIEIGKVSIEEKKLKVATNDGFLLIEEIQLPGKKKLTTKELLNGFTLEEQAKML</sequence>
<dbReference type="EMBL" id="FQYY01000004">
    <property type="protein sequence ID" value="SHI75719.1"/>
    <property type="molecule type" value="Genomic_DNA"/>
</dbReference>
<accession>A0A1M6DRG1</accession>
<dbReference type="GO" id="GO:0004479">
    <property type="term" value="F:methionyl-tRNA formyltransferase activity"/>
    <property type="evidence" value="ECO:0007669"/>
    <property type="project" value="UniProtKB-UniRule"/>
</dbReference>
<dbReference type="Pfam" id="PF00551">
    <property type="entry name" value="Formyl_trans_N"/>
    <property type="match status" value="1"/>
</dbReference>
<proteinExistence type="inferred from homology"/>
<evidence type="ECO:0000256" key="1">
    <source>
        <dbReference type="ARBA" id="ARBA00002606"/>
    </source>
</evidence>
<feature type="domain" description="Formyl transferase N-terminal" evidence="9">
    <location>
        <begin position="5"/>
        <end position="181"/>
    </location>
</feature>
<dbReference type="HAMAP" id="MF_00182">
    <property type="entry name" value="Formyl_trans"/>
    <property type="match status" value="1"/>
</dbReference>
<keyword evidence="5 8" id="KW-0808">Transferase</keyword>
<dbReference type="EC" id="2.1.2.9" evidence="3 8"/>
<evidence type="ECO:0000256" key="3">
    <source>
        <dbReference type="ARBA" id="ARBA00012261"/>
    </source>
</evidence>
<dbReference type="CDD" id="cd08646">
    <property type="entry name" value="FMT_core_Met-tRNA-FMT_N"/>
    <property type="match status" value="1"/>
</dbReference>
<feature type="domain" description="Formyl transferase C-terminal" evidence="10">
    <location>
        <begin position="206"/>
        <end position="306"/>
    </location>
</feature>
<dbReference type="OrthoDB" id="9802815at2"/>
<evidence type="ECO:0000256" key="2">
    <source>
        <dbReference type="ARBA" id="ARBA00010699"/>
    </source>
</evidence>
<dbReference type="InterPro" id="IPR005793">
    <property type="entry name" value="Formyl_trans_C"/>
</dbReference>
<dbReference type="Pfam" id="PF02911">
    <property type="entry name" value="Formyl_trans_C"/>
    <property type="match status" value="1"/>
</dbReference>
<comment type="similarity">
    <text evidence="2 8">Belongs to the Fmt family.</text>
</comment>
<organism evidence="11 12">
    <name type="scientific">Mesonia phycicola</name>
    <dbReference type="NCBI Taxonomy" id="579105"/>
    <lineage>
        <taxon>Bacteria</taxon>
        <taxon>Pseudomonadati</taxon>
        <taxon>Bacteroidota</taxon>
        <taxon>Flavobacteriia</taxon>
        <taxon>Flavobacteriales</taxon>
        <taxon>Flavobacteriaceae</taxon>
        <taxon>Mesonia</taxon>
    </lineage>
</organism>
<dbReference type="InterPro" id="IPR044135">
    <property type="entry name" value="Met-tRNA-FMT_C"/>
</dbReference>
<evidence type="ECO:0000256" key="8">
    <source>
        <dbReference type="HAMAP-Rule" id="MF_00182"/>
    </source>
</evidence>
<dbReference type="PANTHER" id="PTHR11138">
    <property type="entry name" value="METHIONYL-TRNA FORMYLTRANSFERASE"/>
    <property type="match status" value="1"/>
</dbReference>
<keyword evidence="12" id="KW-1185">Reference proteome</keyword>
<evidence type="ECO:0000313" key="12">
    <source>
        <dbReference type="Proteomes" id="UP000184225"/>
    </source>
</evidence>
<reference evidence="11 12" key="1">
    <citation type="submission" date="2016-11" db="EMBL/GenBank/DDBJ databases">
        <authorList>
            <person name="Jaros S."/>
            <person name="Januszkiewicz K."/>
            <person name="Wedrychowicz H."/>
        </authorList>
    </citation>
    <scope>NUCLEOTIDE SEQUENCE [LARGE SCALE GENOMIC DNA]</scope>
    <source>
        <strain evidence="11 12">DSM 21425</strain>
    </source>
</reference>
<evidence type="ECO:0000256" key="7">
    <source>
        <dbReference type="ARBA" id="ARBA00048558"/>
    </source>
</evidence>
<evidence type="ECO:0000259" key="9">
    <source>
        <dbReference type="Pfam" id="PF00551"/>
    </source>
</evidence>
<dbReference type="Gene3D" id="3.10.25.10">
    <property type="entry name" value="Formyl transferase, C-terminal domain"/>
    <property type="match status" value="1"/>
</dbReference>
<dbReference type="InterPro" id="IPR037022">
    <property type="entry name" value="Formyl_trans_C_sf"/>
</dbReference>
<dbReference type="InterPro" id="IPR002376">
    <property type="entry name" value="Formyl_transf_N"/>
</dbReference>
<dbReference type="GO" id="GO:0005829">
    <property type="term" value="C:cytosol"/>
    <property type="evidence" value="ECO:0007669"/>
    <property type="project" value="TreeGrafter"/>
</dbReference>
<dbReference type="InterPro" id="IPR011034">
    <property type="entry name" value="Formyl_transferase-like_C_sf"/>
</dbReference>
<dbReference type="AlphaFoldDB" id="A0A1M6DRG1"/>
<evidence type="ECO:0000256" key="4">
    <source>
        <dbReference type="ARBA" id="ARBA00016014"/>
    </source>
</evidence>
<keyword evidence="6 8" id="KW-0648">Protein biosynthesis</keyword>
<dbReference type="PANTHER" id="PTHR11138:SF5">
    <property type="entry name" value="METHIONYL-TRNA FORMYLTRANSFERASE, MITOCHONDRIAL"/>
    <property type="match status" value="1"/>
</dbReference>
<comment type="function">
    <text evidence="1 8">Attaches a formyl group to the free amino group of methionyl-tRNA(fMet). The formyl group appears to play a dual role in the initiator identity of N-formylmethionyl-tRNA by promoting its recognition by IF2 and preventing the misappropriation of this tRNA by the elongation apparatus.</text>
</comment>
<gene>
    <name evidence="8" type="primary">fmt</name>
    <name evidence="11" type="ORF">SAMN04488096_104125</name>
</gene>
<dbReference type="RefSeq" id="WP_073149667.1">
    <property type="nucleotide sequence ID" value="NZ_FQYY01000004.1"/>
</dbReference>